<evidence type="ECO:0000256" key="1">
    <source>
        <dbReference type="ARBA" id="ARBA00010574"/>
    </source>
</evidence>
<dbReference type="Gene3D" id="3.30.460.10">
    <property type="entry name" value="Beta Polymerase, domain 2"/>
    <property type="match status" value="1"/>
</dbReference>
<dbReference type="GO" id="GO:0043023">
    <property type="term" value="F:ribosomal large subunit binding"/>
    <property type="evidence" value="ECO:0007669"/>
    <property type="project" value="TreeGrafter"/>
</dbReference>
<proteinExistence type="inferred from homology"/>
<dbReference type="InterPro" id="IPR004394">
    <property type="entry name" value="Iojap/RsfS/C7orf30"/>
</dbReference>
<dbReference type="RefSeq" id="WP_007067617.1">
    <property type="nucleotide sequence ID" value="NZ_BBWO01000012.1"/>
</dbReference>
<dbReference type="GO" id="GO:0090071">
    <property type="term" value="P:negative regulation of ribosome biogenesis"/>
    <property type="evidence" value="ECO:0007669"/>
    <property type="project" value="UniProtKB-UniRule"/>
</dbReference>
<dbReference type="InterPro" id="IPR043519">
    <property type="entry name" value="NT_sf"/>
</dbReference>
<dbReference type="PANTHER" id="PTHR21043">
    <property type="entry name" value="IOJAP SUPERFAMILY ORTHOLOG"/>
    <property type="match status" value="1"/>
</dbReference>
<comment type="similarity">
    <text evidence="1 2">Belongs to the Iojap/RsfS family.</text>
</comment>
<gene>
    <name evidence="2" type="primary">rsfS</name>
</gene>
<accession>A0A0P0Z8V8</accession>
<protein>
    <recommendedName>
        <fullName evidence="2">Ribosomal silencing factor RsfS</fullName>
    </recommendedName>
</protein>
<feature type="region of interest" description="Disordered" evidence="3">
    <location>
        <begin position="1"/>
        <end position="24"/>
    </location>
</feature>
<dbReference type="GO" id="GO:0017148">
    <property type="term" value="P:negative regulation of translation"/>
    <property type="evidence" value="ECO:0007669"/>
    <property type="project" value="UniProtKB-UniRule"/>
</dbReference>
<dbReference type="PANTHER" id="PTHR21043:SF0">
    <property type="entry name" value="MITOCHONDRIAL ASSEMBLY OF RIBOSOMAL LARGE SUBUNIT PROTEIN 1"/>
    <property type="match status" value="1"/>
</dbReference>
<evidence type="ECO:0000256" key="3">
    <source>
        <dbReference type="SAM" id="MobiDB-lite"/>
    </source>
</evidence>
<dbReference type="EMBL" id="LC066395">
    <property type="protein sequence ID" value="BAT30912.1"/>
    <property type="molecule type" value="Genomic_DNA"/>
</dbReference>
<dbReference type="GO" id="GO:0042256">
    <property type="term" value="P:cytosolic ribosome assembly"/>
    <property type="evidence" value="ECO:0007669"/>
    <property type="project" value="UniProtKB-UniRule"/>
</dbReference>
<reference evidence="4" key="1">
    <citation type="journal article" date="2015" name="Proc. Natl. Acad. Sci. U.S.A.">
        <title>Bacterial clade with the ribosomal RNA operon on a small plasmid rather than the chromosome.</title>
        <authorList>
            <person name="Anda M."/>
            <person name="Ohtsubo Y."/>
            <person name="Okubo T."/>
            <person name="Sugawara M."/>
            <person name="Nagata Y."/>
            <person name="Tsuda M."/>
            <person name="Minamisawa K."/>
            <person name="Mitsui H."/>
        </authorList>
    </citation>
    <scope>NUCLEOTIDE SEQUENCE</scope>
    <source>
        <strain evidence="4">DSM 15513</strain>
    </source>
</reference>
<comment type="subunit">
    <text evidence="2">Interacts with ribosomal protein uL14 (rplN).</text>
</comment>
<comment type="subcellular location">
    <subcellularLocation>
        <location evidence="2">Cytoplasm</location>
    </subcellularLocation>
</comment>
<evidence type="ECO:0000313" key="4">
    <source>
        <dbReference type="EMBL" id="BAT30912.1"/>
    </source>
</evidence>
<keyword evidence="2" id="KW-0963">Cytoplasm</keyword>
<keyword evidence="2" id="KW-0678">Repressor</keyword>
<dbReference type="SUPFAM" id="SSF81301">
    <property type="entry name" value="Nucleotidyltransferase"/>
    <property type="match status" value="1"/>
</dbReference>
<dbReference type="GO" id="GO:0005737">
    <property type="term" value="C:cytoplasm"/>
    <property type="evidence" value="ECO:0007669"/>
    <property type="project" value="UniProtKB-SubCell"/>
</dbReference>
<dbReference type="OrthoDB" id="9793681at2"/>
<evidence type="ECO:0000256" key="2">
    <source>
        <dbReference type="HAMAP-Rule" id="MF_01477"/>
    </source>
</evidence>
<keyword evidence="2" id="KW-0810">Translation regulation</keyword>
<dbReference type="AlphaFoldDB" id="A0A0P0Z8V8"/>
<organism evidence="4">
    <name type="scientific">Fulvimarina pelagi</name>
    <dbReference type="NCBI Taxonomy" id="217511"/>
    <lineage>
        <taxon>Bacteria</taxon>
        <taxon>Pseudomonadati</taxon>
        <taxon>Pseudomonadota</taxon>
        <taxon>Alphaproteobacteria</taxon>
        <taxon>Hyphomicrobiales</taxon>
        <taxon>Aurantimonadaceae</taxon>
        <taxon>Fulvimarina</taxon>
    </lineage>
</organism>
<dbReference type="HAMAP" id="MF_01477">
    <property type="entry name" value="Iojap_RsfS"/>
    <property type="match status" value="1"/>
</dbReference>
<dbReference type="NCBIfam" id="TIGR00090">
    <property type="entry name" value="rsfS_iojap_ybeB"/>
    <property type="match status" value="1"/>
</dbReference>
<comment type="function">
    <text evidence="2">Functions as a ribosomal silencing factor. Interacts with ribosomal protein uL14 (rplN), blocking formation of intersubunit bridge B8. Prevents association of the 30S and 50S ribosomal subunits and the formation of functional ribosomes, thus repressing translation.</text>
</comment>
<name>A0A0P0Z8V8_9HYPH</name>
<dbReference type="Pfam" id="PF02410">
    <property type="entry name" value="RsfS"/>
    <property type="match status" value="1"/>
</dbReference>
<sequence>MAEAKSGFYPAASETPAAEESDGQAVLEHALRSLEDSKGENIVSIDMRGKSALADHMVIVSGRSHRHVTALSDHLLKDLKDAGVKTPKVEGLQNGDWVLIDTGDVIFHIFRPEVREFYNLEKMWTVGSNQSAETVH</sequence>